<keyword evidence="1" id="KW-0547">Nucleotide-binding</keyword>
<gene>
    <name evidence="1" type="primary">pxpA</name>
    <name evidence="2" type="ORF">Aca07nite_35880</name>
</gene>
<organism evidence="2">
    <name type="scientific">Actinoplanes campanulatus</name>
    <dbReference type="NCBI Taxonomy" id="113559"/>
    <lineage>
        <taxon>Bacteria</taxon>
        <taxon>Bacillati</taxon>
        <taxon>Actinomycetota</taxon>
        <taxon>Actinomycetes</taxon>
        <taxon>Micromonosporales</taxon>
        <taxon>Micromonosporaceae</taxon>
        <taxon>Actinoplanes</taxon>
    </lineage>
</organism>
<protein>
    <recommendedName>
        <fullName evidence="1">5-oxoprolinase subunit A</fullName>
        <shortName evidence="1">5-OPase subunit A</shortName>
        <ecNumber evidence="1">3.5.2.9</ecNumber>
    </recommendedName>
    <alternativeName>
        <fullName evidence="1">5-oxoprolinase (ATP-hydrolyzing) subunit A</fullName>
    </alternativeName>
</protein>
<dbReference type="NCBIfam" id="NF003816">
    <property type="entry name" value="PRK05406.1-5"/>
    <property type="match status" value="1"/>
</dbReference>
<dbReference type="NCBIfam" id="NF003814">
    <property type="entry name" value="PRK05406.1-3"/>
    <property type="match status" value="1"/>
</dbReference>
<dbReference type="SUPFAM" id="SSF88713">
    <property type="entry name" value="Glycoside hydrolase/deacetylase"/>
    <property type="match status" value="1"/>
</dbReference>
<proteinExistence type="inferred from homology"/>
<sequence length="256" mass="27028">MSWIDLNADLGEGFGAWRLGDDDALLDVVTSANVACGFHAGDPSTMHRVCRTAVAKGVAIGAQVGYRDLAGFGRRRIDYDHDELRDDILYQIGALEAFCRAAGDRVRYVKPHGALYNTAAVDPGQASAVVDAVLAYDPALPVLCQPGSELASQALHQGLTVVGEGFADRGYLPDGRLVPRSRPDALVHEPDQVVQRAVRMAADGSVTAVDGSAVPCPVRSICLHGDTPGAVELARAVRDGLRTAGLEVRPFAFALA</sequence>
<dbReference type="PANTHER" id="PTHR30292:SF0">
    <property type="entry name" value="5-OXOPROLINASE SUBUNIT A"/>
    <property type="match status" value="1"/>
</dbReference>
<dbReference type="HAMAP" id="MF_00691">
    <property type="entry name" value="PxpA"/>
    <property type="match status" value="1"/>
</dbReference>
<name>A0ABQ3WJ98_9ACTN</name>
<dbReference type="CDD" id="cd10787">
    <property type="entry name" value="LamB_YcsF_like"/>
    <property type="match status" value="1"/>
</dbReference>
<comment type="similarity">
    <text evidence="1">Belongs to the LamB/PxpA family.</text>
</comment>
<comment type="caution">
    <text evidence="2">The sequence shown here is derived from an EMBL/GenBank/DDBJ whole genome shotgun (WGS) entry which is preliminary data.</text>
</comment>
<reference evidence="2" key="1">
    <citation type="submission" date="2021-01" db="EMBL/GenBank/DDBJ databases">
        <title>Whole genome shotgun sequence of Actinoplanes capillaceus NBRC 16408.</title>
        <authorList>
            <person name="Komaki H."/>
            <person name="Tamura T."/>
        </authorList>
    </citation>
    <scope>NUCLEOTIDE SEQUENCE [LARGE SCALE GENOMIC DNA]</scope>
    <source>
        <strain evidence="2">NBRC 16408</strain>
    </source>
</reference>
<evidence type="ECO:0000313" key="2">
    <source>
        <dbReference type="EMBL" id="GID46313.1"/>
    </source>
</evidence>
<comment type="catalytic activity">
    <reaction evidence="1">
        <text>5-oxo-L-proline + ATP + 2 H2O = L-glutamate + ADP + phosphate + H(+)</text>
        <dbReference type="Rhea" id="RHEA:10348"/>
        <dbReference type="ChEBI" id="CHEBI:15377"/>
        <dbReference type="ChEBI" id="CHEBI:15378"/>
        <dbReference type="ChEBI" id="CHEBI:29985"/>
        <dbReference type="ChEBI" id="CHEBI:30616"/>
        <dbReference type="ChEBI" id="CHEBI:43474"/>
        <dbReference type="ChEBI" id="CHEBI:58402"/>
        <dbReference type="ChEBI" id="CHEBI:456216"/>
        <dbReference type="EC" id="3.5.2.9"/>
    </reaction>
</comment>
<comment type="subunit">
    <text evidence="1">Forms a complex composed of PxpA, PxpB and PxpC.</text>
</comment>
<comment type="function">
    <text evidence="1">Catalyzes the cleavage of 5-oxoproline to form L-glutamate coupled to the hydrolysis of ATP to ADP and inorganic phosphate.</text>
</comment>
<keyword evidence="1" id="KW-0378">Hydrolase</keyword>
<dbReference type="EC" id="3.5.2.9" evidence="1"/>
<dbReference type="Gene3D" id="3.20.20.370">
    <property type="entry name" value="Glycoside hydrolase/deacetylase"/>
    <property type="match status" value="1"/>
</dbReference>
<evidence type="ECO:0000256" key="1">
    <source>
        <dbReference type="HAMAP-Rule" id="MF_00691"/>
    </source>
</evidence>
<dbReference type="EMBL" id="BOMF01000069">
    <property type="protein sequence ID" value="GID46313.1"/>
    <property type="molecule type" value="Genomic_DNA"/>
</dbReference>
<dbReference type="InterPro" id="IPR005501">
    <property type="entry name" value="LamB/YcsF/PxpA-like"/>
</dbReference>
<keyword evidence="1" id="KW-0067">ATP-binding</keyword>
<dbReference type="PANTHER" id="PTHR30292">
    <property type="entry name" value="UNCHARACTERIZED PROTEIN YBGL-RELATED"/>
    <property type="match status" value="1"/>
</dbReference>
<accession>A0ABQ3WJ98</accession>
<dbReference type="Pfam" id="PF03746">
    <property type="entry name" value="LamB_YcsF"/>
    <property type="match status" value="1"/>
</dbReference>
<dbReference type="InterPro" id="IPR011330">
    <property type="entry name" value="Glyco_hydro/deAcase_b/a-brl"/>
</dbReference>